<sequence>MELKSFPGYEDHLFSNLADGSEETLARKKAQGQAMMAYELPEGMTMEDRTIPGPEEGQELLIRVFTPAGLPEKAPMILDIHGGAFVSGTVAFDNARCIGIAERVPAIVVSVEYRLCGATGYSFPVPLEDCHAAYMYMHDHAEEFGGDPECMGLHGSSAGGTLAEGLALYLRDHNEPMSALTVLNCPTFDTAIEETFSFQQLTQLKMGPANKAFGAESAYLGGYNGQQPSYYAFPAFCHDIGGLGPTMIIAGEYDTLRDSAWNYGQRLLRAGVPMEFFLAPRLGHTFTAAPHPYTDFVHDMMAWSFKREFGLLDELKK</sequence>
<protein>
    <submittedName>
        <fullName evidence="3">Acetyl esterase/lipase</fullName>
    </submittedName>
</protein>
<reference evidence="3 4" key="1">
    <citation type="submission" date="2024-06" db="EMBL/GenBank/DDBJ databases">
        <title>Genomic Encyclopedia of Type Strains, Phase IV (KMG-IV): sequencing the most valuable type-strain genomes for metagenomic binning, comparative biology and taxonomic classification.</title>
        <authorList>
            <person name="Goeker M."/>
        </authorList>
    </citation>
    <scope>NUCLEOTIDE SEQUENCE [LARGE SCALE GENOMIC DNA]</scope>
    <source>
        <strain evidence="3 4">DSM 15349</strain>
    </source>
</reference>
<dbReference type="InterPro" id="IPR013094">
    <property type="entry name" value="AB_hydrolase_3"/>
</dbReference>
<evidence type="ECO:0000256" key="1">
    <source>
        <dbReference type="ARBA" id="ARBA00022801"/>
    </source>
</evidence>
<dbReference type="InterPro" id="IPR019826">
    <property type="entry name" value="Carboxylesterase_B_AS"/>
</dbReference>
<organism evidence="3 4">
    <name type="scientific">Streptococcus gallinaceus</name>
    <dbReference type="NCBI Taxonomy" id="165758"/>
    <lineage>
        <taxon>Bacteria</taxon>
        <taxon>Bacillati</taxon>
        <taxon>Bacillota</taxon>
        <taxon>Bacilli</taxon>
        <taxon>Lactobacillales</taxon>
        <taxon>Streptococcaceae</taxon>
        <taxon>Streptococcus</taxon>
    </lineage>
</organism>
<dbReference type="Proteomes" id="UP001549055">
    <property type="component" value="Unassembled WGS sequence"/>
</dbReference>
<dbReference type="SUPFAM" id="SSF53474">
    <property type="entry name" value="alpha/beta-Hydrolases"/>
    <property type="match status" value="1"/>
</dbReference>
<dbReference type="Gene3D" id="3.40.50.1820">
    <property type="entry name" value="alpha/beta hydrolase"/>
    <property type="match status" value="1"/>
</dbReference>
<evidence type="ECO:0000313" key="3">
    <source>
        <dbReference type="EMBL" id="MET3643899.1"/>
    </source>
</evidence>
<dbReference type="PANTHER" id="PTHR48081:SF8">
    <property type="entry name" value="ALPHA_BETA HYDROLASE FOLD-3 DOMAIN-CONTAINING PROTEIN-RELATED"/>
    <property type="match status" value="1"/>
</dbReference>
<keyword evidence="1" id="KW-0378">Hydrolase</keyword>
<gene>
    <name evidence="3" type="ORF">ABID27_000521</name>
</gene>
<evidence type="ECO:0000259" key="2">
    <source>
        <dbReference type="Pfam" id="PF07859"/>
    </source>
</evidence>
<dbReference type="InterPro" id="IPR050300">
    <property type="entry name" value="GDXG_lipolytic_enzyme"/>
</dbReference>
<dbReference type="PROSITE" id="PS00122">
    <property type="entry name" value="CARBOXYLESTERASE_B_1"/>
    <property type="match status" value="1"/>
</dbReference>
<dbReference type="Pfam" id="PF07859">
    <property type="entry name" value="Abhydrolase_3"/>
    <property type="match status" value="1"/>
</dbReference>
<accession>A0ABV2JJ20</accession>
<name>A0ABV2JJ20_9STRE</name>
<keyword evidence="4" id="KW-1185">Reference proteome</keyword>
<dbReference type="InterPro" id="IPR029058">
    <property type="entry name" value="AB_hydrolase_fold"/>
</dbReference>
<feature type="domain" description="Alpha/beta hydrolase fold-3" evidence="2">
    <location>
        <begin position="78"/>
        <end position="287"/>
    </location>
</feature>
<evidence type="ECO:0000313" key="4">
    <source>
        <dbReference type="Proteomes" id="UP001549055"/>
    </source>
</evidence>
<dbReference type="RefSeq" id="WP_354280054.1">
    <property type="nucleotide sequence ID" value="NZ_JBEPMK010000002.1"/>
</dbReference>
<dbReference type="PANTHER" id="PTHR48081">
    <property type="entry name" value="AB HYDROLASE SUPERFAMILY PROTEIN C4A8.06C"/>
    <property type="match status" value="1"/>
</dbReference>
<dbReference type="EMBL" id="JBEPMK010000002">
    <property type="protein sequence ID" value="MET3643899.1"/>
    <property type="molecule type" value="Genomic_DNA"/>
</dbReference>
<proteinExistence type="predicted"/>
<comment type="caution">
    <text evidence="3">The sequence shown here is derived from an EMBL/GenBank/DDBJ whole genome shotgun (WGS) entry which is preliminary data.</text>
</comment>